<keyword evidence="4 7" id="KW-1133">Transmembrane helix</keyword>
<evidence type="ECO:0000256" key="4">
    <source>
        <dbReference type="ARBA" id="ARBA00022989"/>
    </source>
</evidence>
<gene>
    <name evidence="9" type="ORF">APLA_LOCUS14959</name>
    <name evidence="8" type="ORF">APLA_LOCUS7571</name>
</gene>
<evidence type="ECO:0000256" key="5">
    <source>
        <dbReference type="ARBA" id="ARBA00023136"/>
    </source>
</evidence>
<dbReference type="AlphaFoldDB" id="A0A8S1AZS3"/>
<evidence type="ECO:0000256" key="6">
    <source>
        <dbReference type="ARBA" id="ARBA00023180"/>
    </source>
</evidence>
<comment type="similarity">
    <text evidence="2 7">Belongs to the CTL (choline transporter-like) family.</text>
</comment>
<dbReference type="PANTHER" id="PTHR12385">
    <property type="entry name" value="CHOLINE TRANSPORTER-LIKE (SLC FAMILY 44)"/>
    <property type="match status" value="1"/>
</dbReference>
<feature type="transmembrane region" description="Helical" evidence="7">
    <location>
        <begin position="35"/>
        <end position="57"/>
    </location>
</feature>
<evidence type="ECO:0000256" key="7">
    <source>
        <dbReference type="RuleBase" id="RU368066"/>
    </source>
</evidence>
<sequence>MVCGGCCTAPEDGAEVPQYDPDFEGPRRDRSCTDVFWLILFIIFLGVWAFVGIYAIINGDVERLLAPVDSRGRRCGLDAGLEDKRHLVFFNIEKCLSPSIPIKGCPTPQVCVKECPRKTIDFRQMTESNFNEYKQSMVCTEDINIPSMSLSQAKANIDANKCASVVLQSKSVVRRCLINVSAAGAAEFLRNVTNRLGMEEDEALEQVSELTGLNQLSSQIVHDLVESRWFFVVALILIVILCLMYILLLRWVVCPVVWVSLVGLLAVLAFCIYLCYNNYVYYKNHISMHQTTNLNGYTQSIFSDSTTWLVLLVIVAIILLILLLIIIFLRTRINIAIELIREGSKAVTAIKSTVLLPIVPWFIQCFVVAYGALVLIHLWSIGENLFRIVLNNEQSCRCPSNFQFQDGMRCNPAEFLGQLLLCSDSVTGGQCEEITCHFTGLDSPTSVVWLHLINLLVFFWTMFFISGISDMILASTFSTWYWTKRDLPFFTLTAGIYRTLRYHPGTVALGSLIIAIVRLIRVILDYIDRKLKKFSNPVTSCIMCVCKCCCWCLEGCLRFINKNAYIMCAIHGHSFCKSARDAFSLLMRNIARTVVLDKVTDFIFFLSKLLLSIGVGISVYYLFESNFLQQHTNIQTLYYNYVPAILLGMATYVICTIFFKVYEMAVDTLFLCFLEDSERNDGSPERPYFMSKNLMRILGKKNKNVD</sequence>
<dbReference type="GO" id="GO:0005886">
    <property type="term" value="C:plasma membrane"/>
    <property type="evidence" value="ECO:0007669"/>
    <property type="project" value="UniProtKB-SubCell"/>
</dbReference>
<keyword evidence="10" id="KW-1185">Reference proteome</keyword>
<comment type="function">
    <text evidence="7">Choline transporter.</text>
</comment>
<accession>A0A8S1AZS3</accession>
<dbReference type="Proteomes" id="UP000494106">
    <property type="component" value="Unassembled WGS sequence"/>
</dbReference>
<dbReference type="GO" id="GO:0022857">
    <property type="term" value="F:transmembrane transporter activity"/>
    <property type="evidence" value="ECO:0007669"/>
    <property type="project" value="UniProtKB-UniRule"/>
</dbReference>
<organism evidence="9 10">
    <name type="scientific">Arctia plantaginis</name>
    <name type="common">Wood tiger moth</name>
    <name type="synonym">Phalaena plantaginis</name>
    <dbReference type="NCBI Taxonomy" id="874455"/>
    <lineage>
        <taxon>Eukaryota</taxon>
        <taxon>Metazoa</taxon>
        <taxon>Ecdysozoa</taxon>
        <taxon>Arthropoda</taxon>
        <taxon>Hexapoda</taxon>
        <taxon>Insecta</taxon>
        <taxon>Pterygota</taxon>
        <taxon>Neoptera</taxon>
        <taxon>Endopterygota</taxon>
        <taxon>Lepidoptera</taxon>
        <taxon>Glossata</taxon>
        <taxon>Ditrysia</taxon>
        <taxon>Noctuoidea</taxon>
        <taxon>Erebidae</taxon>
        <taxon>Arctiinae</taxon>
        <taxon>Arctia</taxon>
    </lineage>
</organism>
<protein>
    <recommendedName>
        <fullName evidence="7">Choline transporter-like protein</fullName>
    </recommendedName>
</protein>
<feature type="transmembrane region" description="Helical" evidence="7">
    <location>
        <begin position="638"/>
        <end position="659"/>
    </location>
</feature>
<feature type="transmembrane region" description="Helical" evidence="7">
    <location>
        <begin position="229"/>
        <end position="249"/>
    </location>
</feature>
<dbReference type="EMBL" id="CADEBC010000575">
    <property type="protein sequence ID" value="CAB3255478.1"/>
    <property type="molecule type" value="Genomic_DNA"/>
</dbReference>
<keyword evidence="5 7" id="KW-0472">Membrane</keyword>
<evidence type="ECO:0000313" key="10">
    <source>
        <dbReference type="Proteomes" id="UP000494106"/>
    </source>
</evidence>
<evidence type="ECO:0000256" key="2">
    <source>
        <dbReference type="ARBA" id="ARBA00007168"/>
    </source>
</evidence>
<feature type="transmembrane region" description="Helical" evidence="7">
    <location>
        <begin position="455"/>
        <end position="482"/>
    </location>
</feature>
<reference evidence="10 11" key="1">
    <citation type="submission" date="2020-04" db="EMBL/GenBank/DDBJ databases">
        <authorList>
            <person name="Wallbank WR R."/>
            <person name="Pardo Diaz C."/>
            <person name="Kozak K."/>
            <person name="Martin S."/>
            <person name="Jiggins C."/>
            <person name="Moest M."/>
            <person name="Warren A I."/>
            <person name="Byers J.R.P. K."/>
            <person name="Montejo-Kovacevich G."/>
            <person name="Yen C E."/>
        </authorList>
    </citation>
    <scope>NUCLEOTIDE SEQUENCE [LARGE SCALE GENOMIC DNA]</scope>
</reference>
<dbReference type="Pfam" id="PF04515">
    <property type="entry name" value="Choline_transpo"/>
    <property type="match status" value="1"/>
</dbReference>
<feature type="transmembrane region" description="Helical" evidence="7">
    <location>
        <begin position="502"/>
        <end position="524"/>
    </location>
</feature>
<evidence type="ECO:0000256" key="3">
    <source>
        <dbReference type="ARBA" id="ARBA00022692"/>
    </source>
</evidence>
<dbReference type="InterPro" id="IPR007603">
    <property type="entry name" value="Choline_transptr-like"/>
</dbReference>
<feature type="transmembrane region" description="Helical" evidence="7">
    <location>
        <begin position="602"/>
        <end position="623"/>
    </location>
</feature>
<keyword evidence="3 7" id="KW-0812">Transmembrane</keyword>
<dbReference type="PANTHER" id="PTHR12385:SF14">
    <property type="entry name" value="CHOLINE TRANSPORTER-LIKE 2"/>
    <property type="match status" value="1"/>
</dbReference>
<name>A0A8S1AZS3_ARCPL</name>
<dbReference type="EMBL" id="CADEBD010000303">
    <property type="protein sequence ID" value="CAB3236903.1"/>
    <property type="molecule type" value="Genomic_DNA"/>
</dbReference>
<feature type="transmembrane region" description="Helical" evidence="7">
    <location>
        <begin position="308"/>
        <end position="329"/>
    </location>
</feature>
<comment type="subcellular location">
    <subcellularLocation>
        <location evidence="7">Cell membrane</location>
        <topology evidence="7">Multi-pass membrane protein</topology>
    </subcellularLocation>
    <subcellularLocation>
        <location evidence="1">Membrane</location>
        <topology evidence="1">Multi-pass membrane protein</topology>
    </subcellularLocation>
</comment>
<dbReference type="Proteomes" id="UP000494256">
    <property type="component" value="Unassembled WGS sequence"/>
</dbReference>
<feature type="transmembrane region" description="Helical" evidence="7">
    <location>
        <begin position="361"/>
        <end position="381"/>
    </location>
</feature>
<proteinExistence type="inferred from homology"/>
<evidence type="ECO:0000256" key="1">
    <source>
        <dbReference type="ARBA" id="ARBA00004141"/>
    </source>
</evidence>
<evidence type="ECO:0000313" key="11">
    <source>
        <dbReference type="Proteomes" id="UP000494256"/>
    </source>
</evidence>
<feature type="transmembrane region" description="Helical" evidence="7">
    <location>
        <begin position="255"/>
        <end position="276"/>
    </location>
</feature>
<dbReference type="OrthoDB" id="420519at2759"/>
<evidence type="ECO:0000313" key="8">
    <source>
        <dbReference type="EMBL" id="CAB3236903.1"/>
    </source>
</evidence>
<keyword evidence="6" id="KW-0325">Glycoprotein</keyword>
<comment type="caution">
    <text evidence="9">The sequence shown here is derived from an EMBL/GenBank/DDBJ whole genome shotgun (WGS) entry which is preliminary data.</text>
</comment>
<evidence type="ECO:0000313" key="9">
    <source>
        <dbReference type="EMBL" id="CAB3255478.1"/>
    </source>
</evidence>